<feature type="transmembrane region" description="Helical" evidence="5">
    <location>
        <begin position="747"/>
        <end position="769"/>
    </location>
</feature>
<feature type="transmembrane region" description="Helical" evidence="5">
    <location>
        <begin position="611"/>
        <end position="633"/>
    </location>
</feature>
<evidence type="ECO:0000313" key="8">
    <source>
        <dbReference type="Proteomes" id="UP000507470"/>
    </source>
</evidence>
<dbReference type="Proteomes" id="UP000507470">
    <property type="component" value="Unassembled WGS sequence"/>
</dbReference>
<dbReference type="Gene3D" id="1.20.1070.10">
    <property type="entry name" value="Rhodopsin 7-helix transmembrane proteins"/>
    <property type="match status" value="1"/>
</dbReference>
<dbReference type="PANTHER" id="PTHR45902:SF1">
    <property type="entry name" value="LATROPHILIN RECEPTOR-LIKE PROTEIN A"/>
    <property type="match status" value="1"/>
</dbReference>
<keyword evidence="8" id="KW-1185">Reference proteome</keyword>
<feature type="transmembrane region" description="Helical" evidence="5">
    <location>
        <begin position="542"/>
        <end position="565"/>
    </location>
</feature>
<comment type="subcellular location">
    <subcellularLocation>
        <location evidence="1">Membrane</location>
        <topology evidence="1">Multi-pass membrane protein</topology>
    </subcellularLocation>
</comment>
<dbReference type="AlphaFoldDB" id="A0A6J8BKT6"/>
<protein>
    <recommendedName>
        <fullName evidence="6">G-protein coupled receptors family 2 profile 2 domain-containing protein</fullName>
    </recommendedName>
</protein>
<accession>A0A6J8BKT6</accession>
<feature type="domain" description="G-protein coupled receptors family 2 profile 2" evidence="6">
    <location>
        <begin position="543"/>
        <end position="796"/>
    </location>
</feature>
<dbReference type="GO" id="GO:0004888">
    <property type="term" value="F:transmembrane signaling receptor activity"/>
    <property type="evidence" value="ECO:0007669"/>
    <property type="project" value="InterPro"/>
</dbReference>
<organism evidence="7 8">
    <name type="scientific">Mytilus coruscus</name>
    <name type="common">Sea mussel</name>
    <dbReference type="NCBI Taxonomy" id="42192"/>
    <lineage>
        <taxon>Eukaryota</taxon>
        <taxon>Metazoa</taxon>
        <taxon>Spiralia</taxon>
        <taxon>Lophotrochozoa</taxon>
        <taxon>Mollusca</taxon>
        <taxon>Bivalvia</taxon>
        <taxon>Autobranchia</taxon>
        <taxon>Pteriomorphia</taxon>
        <taxon>Mytilida</taxon>
        <taxon>Mytiloidea</taxon>
        <taxon>Mytilidae</taxon>
        <taxon>Mytilinae</taxon>
        <taxon>Mytilus</taxon>
    </lineage>
</organism>
<evidence type="ECO:0000256" key="5">
    <source>
        <dbReference type="SAM" id="Phobius"/>
    </source>
</evidence>
<dbReference type="InterPro" id="IPR053231">
    <property type="entry name" value="GPCR_LN-TM7"/>
</dbReference>
<dbReference type="GO" id="GO:0016020">
    <property type="term" value="C:membrane"/>
    <property type="evidence" value="ECO:0007669"/>
    <property type="project" value="UniProtKB-SubCell"/>
</dbReference>
<sequence>MELHVLPSFRVFANIILFICVILSNGIVSFSTNQTSSSVENGRQKELQFISSNTNKQDDFSVFESSKVSKLVSTENLTESQKLDTLFKNDPCANFSTCSFIAQTKTKFCNCDEECTHFNDCCNGINFQNATHVVDDYNLRYECVQSNKNSLFDGVYVIAKCPETTNSADSSLCKVNNLIEVGPWVADEPGRLYKNRHCALCNGVSVLTVLDVKITNVNGEILRVKFENLTTHEKLVALYYDKYTSVKYVIPPEVKQRYCLPTEISVATSQCLKYGISPVDVDMITYRNIYCAPSKYTYTFCLGPGIDFSHGFGYGFDSMHPLTVLFSFQQSNDACQTQINGLCESEETYTNARVEIRFSVLANDTIEPDAFRQIAISMVLSTVVPNITYLDYLYAHKNGENSSTLPLVIVIMFIKSEMTLDEYITFPQTLQNLKWKMFMKSGTTNKVIEMITDVSAQLSPSDNFNALYEIYDKDISSIIKESSLQSHRFLDNFPCANISINSFLNDSRHPHVLTIDNITCEDEQNEMKQNQAPNLVNENDEYITYITYTGTCMSVISLICSVVVCRRSGLSTSIPGSNLENLSVALILANLLFLTGIGARKYQTVCTVIGIVLHYLWLLVFSFMSISVIYLVYDVRRISISTTTNKRCCFCAKYFLTIAGLWLPLLFVIPALVLEFIFPTTQFSPNYGGAICFPTAYPANFLFVSGPIMFSVGLNIICITILTIYFNIKEGEASKIREGNYSQQIGIFLRLSVISGLFWITGTLSSVLQSEVLDYIFVVTCSLQGFLIAVANVTTKRVFRNKDKSSFRTSTRTLSRSSRILTRKPTGYPRKTIEKRRLSGKSSNSIVVASLS</sequence>
<reference evidence="7 8" key="1">
    <citation type="submission" date="2020-06" db="EMBL/GenBank/DDBJ databases">
        <authorList>
            <person name="Li R."/>
            <person name="Bekaert M."/>
        </authorList>
    </citation>
    <scope>NUCLEOTIDE SEQUENCE [LARGE SCALE GENOMIC DNA]</scope>
    <source>
        <strain evidence="8">wild</strain>
    </source>
</reference>
<feature type="transmembrane region" description="Helical" evidence="5">
    <location>
        <begin position="775"/>
        <end position="794"/>
    </location>
</feature>
<dbReference type="PROSITE" id="PS50261">
    <property type="entry name" value="G_PROTEIN_RECEP_F2_4"/>
    <property type="match status" value="1"/>
</dbReference>
<keyword evidence="4 5" id="KW-0472">Membrane</keyword>
<proteinExistence type="predicted"/>
<dbReference type="PANTHER" id="PTHR45902">
    <property type="entry name" value="LATROPHILIN RECEPTOR-LIKE PROTEIN A"/>
    <property type="match status" value="1"/>
</dbReference>
<evidence type="ECO:0000256" key="1">
    <source>
        <dbReference type="ARBA" id="ARBA00004141"/>
    </source>
</evidence>
<evidence type="ECO:0000313" key="7">
    <source>
        <dbReference type="EMBL" id="CAC5383710.1"/>
    </source>
</evidence>
<feature type="transmembrane region" description="Helical" evidence="5">
    <location>
        <begin position="708"/>
        <end position="726"/>
    </location>
</feature>
<evidence type="ECO:0000259" key="6">
    <source>
        <dbReference type="PROSITE" id="PS50261"/>
    </source>
</evidence>
<dbReference type="InterPro" id="IPR017981">
    <property type="entry name" value="GPCR_2-like_7TM"/>
</dbReference>
<dbReference type="OrthoDB" id="6134459at2759"/>
<keyword evidence="2 5" id="KW-0812">Transmembrane</keyword>
<name>A0A6J8BKT6_MYTCO</name>
<dbReference type="GO" id="GO:0007166">
    <property type="term" value="P:cell surface receptor signaling pathway"/>
    <property type="evidence" value="ECO:0007669"/>
    <property type="project" value="InterPro"/>
</dbReference>
<keyword evidence="3 5" id="KW-1133">Transmembrane helix</keyword>
<feature type="transmembrane region" description="Helical" evidence="5">
    <location>
        <begin position="577"/>
        <end position="599"/>
    </location>
</feature>
<dbReference type="CDD" id="cd13952">
    <property type="entry name" value="7tm_classB"/>
    <property type="match status" value="1"/>
</dbReference>
<evidence type="ECO:0000256" key="4">
    <source>
        <dbReference type="ARBA" id="ARBA00023136"/>
    </source>
</evidence>
<dbReference type="EMBL" id="CACVKT020003438">
    <property type="protein sequence ID" value="CAC5383710.1"/>
    <property type="molecule type" value="Genomic_DNA"/>
</dbReference>
<evidence type="ECO:0000256" key="3">
    <source>
        <dbReference type="ARBA" id="ARBA00022989"/>
    </source>
</evidence>
<evidence type="ECO:0000256" key="2">
    <source>
        <dbReference type="ARBA" id="ARBA00022692"/>
    </source>
</evidence>
<feature type="transmembrane region" description="Helical" evidence="5">
    <location>
        <begin position="654"/>
        <end position="678"/>
    </location>
</feature>
<gene>
    <name evidence="7" type="ORF">MCOR_19429</name>
</gene>